<feature type="transmembrane region" description="Helical" evidence="7">
    <location>
        <begin position="392"/>
        <end position="413"/>
    </location>
</feature>
<dbReference type="Pfam" id="PF07690">
    <property type="entry name" value="MFS_1"/>
    <property type="match status" value="1"/>
</dbReference>
<dbReference type="InterPro" id="IPR011701">
    <property type="entry name" value="MFS"/>
</dbReference>
<evidence type="ECO:0000313" key="10">
    <source>
        <dbReference type="Proteomes" id="UP001597294"/>
    </source>
</evidence>
<protein>
    <submittedName>
        <fullName evidence="9">AmpG family muropeptide MFS transporter</fullName>
    </submittedName>
</protein>
<evidence type="ECO:0000259" key="8">
    <source>
        <dbReference type="PROSITE" id="PS50850"/>
    </source>
</evidence>
<feature type="transmembrane region" description="Helical" evidence="7">
    <location>
        <begin position="61"/>
        <end position="84"/>
    </location>
</feature>
<dbReference type="SUPFAM" id="SSF103473">
    <property type="entry name" value="MFS general substrate transporter"/>
    <property type="match status" value="1"/>
</dbReference>
<proteinExistence type="inferred from homology"/>
<evidence type="ECO:0000256" key="6">
    <source>
        <dbReference type="ARBA" id="ARBA00023136"/>
    </source>
</evidence>
<dbReference type="Gene3D" id="1.20.1250.20">
    <property type="entry name" value="MFS general substrate transporter like domains"/>
    <property type="match status" value="2"/>
</dbReference>
<keyword evidence="10" id="KW-1185">Reference proteome</keyword>
<evidence type="ECO:0000256" key="2">
    <source>
        <dbReference type="ARBA" id="ARBA00008335"/>
    </source>
</evidence>
<name>A0ABW5BFF3_9PROT</name>
<evidence type="ECO:0000256" key="7">
    <source>
        <dbReference type="SAM" id="Phobius"/>
    </source>
</evidence>
<evidence type="ECO:0000313" key="9">
    <source>
        <dbReference type="EMBL" id="MFD2204812.1"/>
    </source>
</evidence>
<keyword evidence="4 7" id="KW-0812">Transmembrane</keyword>
<comment type="caution">
    <text evidence="9">The sequence shown here is derived from an EMBL/GenBank/DDBJ whole genome shotgun (WGS) entry which is preliminary data.</text>
</comment>
<feature type="domain" description="Major facilitator superfamily (MFS) profile" evidence="8">
    <location>
        <begin position="23"/>
        <end position="444"/>
    </location>
</feature>
<evidence type="ECO:0000256" key="5">
    <source>
        <dbReference type="ARBA" id="ARBA00022989"/>
    </source>
</evidence>
<evidence type="ECO:0000256" key="1">
    <source>
        <dbReference type="ARBA" id="ARBA00004141"/>
    </source>
</evidence>
<sequence length="458" mass="50463">MTEQNTKLKRTWGESIQIYLHPRVLGMLFLGFSAGLPFLLIFSTLNVWLREAGVSRSEIGFFAWVGIAFSIKVLWAPLADNYRLPLLGRLGRRRSWMFLGQVGIIVGLVGMSMTDPTQDLAQMAIFALIVAFSSATQDVGLDAYRIEAIGIEHQGAMAANYQLGWRLGALVAGAGALYMAEYSSWFATYQAMAVLMSVGVITVFVVREPVIETNTEESQLEWEVTLQDRLSKGRGAVKDIAEITYRTVGRPFSEFVARNRSTAVIILVFICIYRISDIVMGNMAGPLYVDLGYSKTEIADVTKVFGFFATMAGAYIGGALLMRMGMLQLILLGAVLVVITNLFYAFLAQAGHNMPVLAFTVGADNFTAGLAGTAFIAYLSSLVNKSFTATQYGLFSSIMTLPGKFFSGFSGLIVDATDYTTFFLYASVMGIPAIFMVLYLIRLEKRQKRESLLERVFK</sequence>
<dbReference type="InterPro" id="IPR020846">
    <property type="entry name" value="MFS_dom"/>
</dbReference>
<feature type="transmembrane region" description="Helical" evidence="7">
    <location>
        <begin position="304"/>
        <end position="322"/>
    </location>
</feature>
<dbReference type="PANTHER" id="PTHR12778">
    <property type="entry name" value="SOLUTE CARRIER FAMILY 33 ACETYL-COA TRANSPORTER -RELATED"/>
    <property type="match status" value="1"/>
</dbReference>
<dbReference type="PANTHER" id="PTHR12778:SF10">
    <property type="entry name" value="MAJOR FACILITATOR SUPERFAMILY DOMAIN-CONTAINING PROTEIN 3"/>
    <property type="match status" value="1"/>
</dbReference>
<accession>A0ABW5BFF3</accession>
<dbReference type="Proteomes" id="UP001597294">
    <property type="component" value="Unassembled WGS sequence"/>
</dbReference>
<keyword evidence="6 7" id="KW-0472">Membrane</keyword>
<gene>
    <name evidence="9" type="ORF">ACFSKO_04295</name>
</gene>
<feature type="transmembrane region" description="Helical" evidence="7">
    <location>
        <begin position="24"/>
        <end position="49"/>
    </location>
</feature>
<evidence type="ECO:0000256" key="4">
    <source>
        <dbReference type="ARBA" id="ARBA00022692"/>
    </source>
</evidence>
<evidence type="ECO:0000256" key="3">
    <source>
        <dbReference type="ARBA" id="ARBA00022448"/>
    </source>
</evidence>
<feature type="transmembrane region" description="Helical" evidence="7">
    <location>
        <begin position="96"/>
        <end position="114"/>
    </location>
</feature>
<dbReference type="PROSITE" id="PS50850">
    <property type="entry name" value="MFS"/>
    <property type="match status" value="1"/>
</dbReference>
<dbReference type="InterPro" id="IPR004752">
    <property type="entry name" value="AmpG_permease/AT-1"/>
</dbReference>
<feature type="transmembrane region" description="Helical" evidence="7">
    <location>
        <begin position="329"/>
        <end position="350"/>
    </location>
</feature>
<organism evidence="9 10">
    <name type="scientific">Kiloniella antarctica</name>
    <dbReference type="NCBI Taxonomy" id="1550907"/>
    <lineage>
        <taxon>Bacteria</taxon>
        <taxon>Pseudomonadati</taxon>
        <taxon>Pseudomonadota</taxon>
        <taxon>Alphaproteobacteria</taxon>
        <taxon>Rhodospirillales</taxon>
        <taxon>Kiloniellaceae</taxon>
        <taxon>Kiloniella</taxon>
    </lineage>
</organism>
<dbReference type="EMBL" id="JBHUII010000001">
    <property type="protein sequence ID" value="MFD2204812.1"/>
    <property type="molecule type" value="Genomic_DNA"/>
</dbReference>
<reference evidence="10" key="1">
    <citation type="journal article" date="2019" name="Int. J. Syst. Evol. Microbiol.">
        <title>The Global Catalogue of Microorganisms (GCM) 10K type strain sequencing project: providing services to taxonomists for standard genome sequencing and annotation.</title>
        <authorList>
            <consortium name="The Broad Institute Genomics Platform"/>
            <consortium name="The Broad Institute Genome Sequencing Center for Infectious Disease"/>
            <person name="Wu L."/>
            <person name="Ma J."/>
        </authorList>
    </citation>
    <scope>NUCLEOTIDE SEQUENCE [LARGE SCALE GENOMIC DNA]</scope>
    <source>
        <strain evidence="10">CGMCC 4.7192</strain>
    </source>
</reference>
<feature type="transmembrane region" description="Helical" evidence="7">
    <location>
        <begin position="356"/>
        <end position="380"/>
    </location>
</feature>
<keyword evidence="3" id="KW-0813">Transport</keyword>
<comment type="similarity">
    <text evidence="2">Belongs to the major facilitator superfamily.</text>
</comment>
<keyword evidence="5 7" id="KW-1133">Transmembrane helix</keyword>
<feature type="transmembrane region" description="Helical" evidence="7">
    <location>
        <begin position="419"/>
        <end position="441"/>
    </location>
</feature>
<dbReference type="RefSeq" id="WP_380248761.1">
    <property type="nucleotide sequence ID" value="NZ_JBHUII010000001.1"/>
</dbReference>
<dbReference type="InterPro" id="IPR036259">
    <property type="entry name" value="MFS_trans_sf"/>
</dbReference>
<feature type="transmembrane region" description="Helical" evidence="7">
    <location>
        <begin position="186"/>
        <end position="206"/>
    </location>
</feature>
<comment type="subcellular location">
    <subcellularLocation>
        <location evidence="1">Membrane</location>
        <topology evidence="1">Multi-pass membrane protein</topology>
    </subcellularLocation>
</comment>
<feature type="transmembrane region" description="Helical" evidence="7">
    <location>
        <begin position="263"/>
        <end position="284"/>
    </location>
</feature>
<dbReference type="NCBIfam" id="TIGR00901">
    <property type="entry name" value="2A0125"/>
    <property type="match status" value="1"/>
</dbReference>